<comment type="caution">
    <text evidence="15">The sequence shown here is derived from an EMBL/GenBank/DDBJ whole genome shotgun (WGS) entry which is preliminary data.</text>
</comment>
<evidence type="ECO:0000256" key="4">
    <source>
        <dbReference type="ARBA" id="ARBA00005250"/>
    </source>
</evidence>
<dbReference type="InterPro" id="IPR001279">
    <property type="entry name" value="Metallo-B-lactamas"/>
</dbReference>
<protein>
    <recommendedName>
        <fullName evidence="6">beta-lactamase</fullName>
        <ecNumber evidence="6">3.5.2.6</ecNumber>
    </recommendedName>
</protein>
<feature type="chain" id="PRO_5019478195" description="beta-lactamase" evidence="13">
    <location>
        <begin position="40"/>
        <end position="272"/>
    </location>
</feature>
<dbReference type="Gene3D" id="3.60.15.10">
    <property type="entry name" value="Ribonuclease Z/Hydroxyacylglutathione hydrolase-like"/>
    <property type="match status" value="1"/>
</dbReference>
<comment type="similarity">
    <text evidence="4">Belongs to the metallo-beta-lactamase superfamily. Class-B beta-lactamase family.</text>
</comment>
<keyword evidence="16" id="KW-1185">Reference proteome</keyword>
<dbReference type="Pfam" id="PF00753">
    <property type="entry name" value="Lactamase_B"/>
    <property type="match status" value="1"/>
</dbReference>
<dbReference type="EMBL" id="QYUK01000011">
    <property type="protein sequence ID" value="RJF88205.1"/>
    <property type="molecule type" value="Genomic_DNA"/>
</dbReference>
<organism evidence="15 16">
    <name type="scientific">Oleomonas cavernae</name>
    <dbReference type="NCBI Taxonomy" id="2320859"/>
    <lineage>
        <taxon>Bacteria</taxon>
        <taxon>Pseudomonadati</taxon>
        <taxon>Pseudomonadota</taxon>
        <taxon>Alphaproteobacteria</taxon>
        <taxon>Acetobacterales</taxon>
        <taxon>Acetobacteraceae</taxon>
        <taxon>Oleomonas</taxon>
    </lineage>
</organism>
<evidence type="ECO:0000256" key="5">
    <source>
        <dbReference type="ARBA" id="ARBA00011245"/>
    </source>
</evidence>
<comment type="cofactor">
    <cofactor evidence="2">
        <name>Zn(2+)</name>
        <dbReference type="ChEBI" id="CHEBI:29105"/>
    </cofactor>
</comment>
<dbReference type="SUPFAM" id="SSF56281">
    <property type="entry name" value="Metallo-hydrolase/oxidoreductase"/>
    <property type="match status" value="1"/>
</dbReference>
<comment type="subcellular location">
    <subcellularLocation>
        <location evidence="3">Periplasm</location>
    </subcellularLocation>
</comment>
<evidence type="ECO:0000256" key="1">
    <source>
        <dbReference type="ARBA" id="ARBA00001526"/>
    </source>
</evidence>
<proteinExistence type="inferred from homology"/>
<evidence type="ECO:0000256" key="6">
    <source>
        <dbReference type="ARBA" id="ARBA00012865"/>
    </source>
</evidence>
<dbReference type="InterPro" id="IPR050855">
    <property type="entry name" value="NDM-1-like"/>
</dbReference>
<evidence type="ECO:0000313" key="16">
    <source>
        <dbReference type="Proteomes" id="UP000284605"/>
    </source>
</evidence>
<dbReference type="Proteomes" id="UP000284605">
    <property type="component" value="Unassembled WGS sequence"/>
</dbReference>
<evidence type="ECO:0000313" key="15">
    <source>
        <dbReference type="EMBL" id="RJF88205.1"/>
    </source>
</evidence>
<evidence type="ECO:0000256" key="10">
    <source>
        <dbReference type="ARBA" id="ARBA00022801"/>
    </source>
</evidence>
<keyword evidence="8 13" id="KW-0732">Signal</keyword>
<name>A0A418WDV5_9PROT</name>
<evidence type="ECO:0000256" key="9">
    <source>
        <dbReference type="ARBA" id="ARBA00022764"/>
    </source>
</evidence>
<keyword evidence="9" id="KW-0574">Periplasm</keyword>
<evidence type="ECO:0000256" key="11">
    <source>
        <dbReference type="ARBA" id="ARBA00022833"/>
    </source>
</evidence>
<dbReference type="OrthoDB" id="420651at2"/>
<dbReference type="SMART" id="SM00849">
    <property type="entry name" value="Lactamase_B"/>
    <property type="match status" value="1"/>
</dbReference>
<gene>
    <name evidence="15" type="primary">bla</name>
    <name evidence="15" type="ORF">D3874_15260</name>
</gene>
<dbReference type="AlphaFoldDB" id="A0A418WDV5"/>
<evidence type="ECO:0000256" key="8">
    <source>
        <dbReference type="ARBA" id="ARBA00022729"/>
    </source>
</evidence>
<comment type="subunit">
    <text evidence="5">Monomer.</text>
</comment>
<keyword evidence="11" id="KW-0862">Zinc</keyword>
<evidence type="ECO:0000256" key="7">
    <source>
        <dbReference type="ARBA" id="ARBA00022723"/>
    </source>
</evidence>
<dbReference type="PANTHER" id="PTHR42951:SF4">
    <property type="entry name" value="ACYL-COENZYME A THIOESTERASE MBLAC2"/>
    <property type="match status" value="1"/>
</dbReference>
<feature type="signal peptide" evidence="13">
    <location>
        <begin position="1"/>
        <end position="39"/>
    </location>
</feature>
<dbReference type="NCBIfam" id="NF033088">
    <property type="entry name" value="bla_subclass_B1"/>
    <property type="match status" value="1"/>
</dbReference>
<dbReference type="PROSITE" id="PS51318">
    <property type="entry name" value="TAT"/>
    <property type="match status" value="1"/>
</dbReference>
<keyword evidence="12" id="KW-0046">Antibiotic resistance</keyword>
<dbReference type="InterPro" id="IPR036866">
    <property type="entry name" value="RibonucZ/Hydroxyglut_hydro"/>
</dbReference>
<reference evidence="15 16" key="1">
    <citation type="submission" date="2018-09" db="EMBL/GenBank/DDBJ databases">
        <authorList>
            <person name="Zhu H."/>
        </authorList>
    </citation>
    <scope>NUCLEOTIDE SEQUENCE [LARGE SCALE GENOMIC DNA]</scope>
    <source>
        <strain evidence="15 16">K1W22B-8</strain>
    </source>
</reference>
<dbReference type="RefSeq" id="WP_119778842.1">
    <property type="nucleotide sequence ID" value="NZ_QYUK01000011.1"/>
</dbReference>
<evidence type="ECO:0000256" key="2">
    <source>
        <dbReference type="ARBA" id="ARBA00001947"/>
    </source>
</evidence>
<comment type="catalytic activity">
    <reaction evidence="1">
        <text>a beta-lactam + H2O = a substituted beta-amino acid</text>
        <dbReference type="Rhea" id="RHEA:20401"/>
        <dbReference type="ChEBI" id="CHEBI:15377"/>
        <dbReference type="ChEBI" id="CHEBI:35627"/>
        <dbReference type="ChEBI" id="CHEBI:140347"/>
        <dbReference type="EC" id="3.5.2.6"/>
    </reaction>
</comment>
<evidence type="ECO:0000256" key="3">
    <source>
        <dbReference type="ARBA" id="ARBA00004418"/>
    </source>
</evidence>
<accession>A0A418WDV5</accession>
<sequence length="272" mass="28517">MKQRVRHGGDAYYEPLRRRFLAGCLCCVGAALTSRVVLAGTAAEALRAADETPAPTIERIADGVYLHTSWAVTADGLVPSNGLVVVGRNGALMIDTAWTEADTALLIERIDQLTSGAPLLVYATHAHVDRLGGLGLINRRGERSMAHETTVAAAMSRGLAVPTESWIGEAMAFEIGDRQIELFHPGGAHTRDNTVVYLEDVDLLYGGCMVRPASASTLGHLADADLATWPNALGNLVSRFGHPAIVVPGHGPVGDGSLLTHSLALASTTAAG</sequence>
<feature type="domain" description="Metallo-beta-lactamase" evidence="14">
    <location>
        <begin position="79"/>
        <end position="250"/>
    </location>
</feature>
<keyword evidence="7" id="KW-0479">Metal-binding</keyword>
<dbReference type="GO" id="GO:0017001">
    <property type="term" value="P:antibiotic catabolic process"/>
    <property type="evidence" value="ECO:0007669"/>
    <property type="project" value="UniProtKB-ARBA"/>
</dbReference>
<evidence type="ECO:0000256" key="12">
    <source>
        <dbReference type="ARBA" id="ARBA00023251"/>
    </source>
</evidence>
<dbReference type="PANTHER" id="PTHR42951">
    <property type="entry name" value="METALLO-BETA-LACTAMASE DOMAIN-CONTAINING"/>
    <property type="match status" value="1"/>
</dbReference>
<dbReference type="InterPro" id="IPR058199">
    <property type="entry name" value="BlaB//VIM/IMP-1"/>
</dbReference>
<dbReference type="InterPro" id="IPR006311">
    <property type="entry name" value="TAT_signal"/>
</dbReference>
<evidence type="ECO:0000259" key="14">
    <source>
        <dbReference type="SMART" id="SM00849"/>
    </source>
</evidence>
<dbReference type="EC" id="3.5.2.6" evidence="6"/>
<evidence type="ECO:0000256" key="13">
    <source>
        <dbReference type="SAM" id="SignalP"/>
    </source>
</evidence>
<keyword evidence="10" id="KW-0378">Hydrolase</keyword>